<dbReference type="GO" id="GO:0000502">
    <property type="term" value="C:proteasome complex"/>
    <property type="evidence" value="ECO:0007669"/>
    <property type="project" value="UniProtKB-KW"/>
</dbReference>
<reference evidence="5 6" key="1">
    <citation type="submission" date="2024-10" db="EMBL/GenBank/DDBJ databases">
        <title>Updated reference genomes for cyclostephanoid diatoms.</title>
        <authorList>
            <person name="Roberts W.R."/>
            <person name="Alverson A.J."/>
        </authorList>
    </citation>
    <scope>NUCLEOTIDE SEQUENCE [LARGE SCALE GENOMIC DNA]</scope>
    <source>
        <strain evidence="5 6">AJA232-27</strain>
    </source>
</reference>
<feature type="domain" description="Proteasome activator PA28 C-terminal" evidence="4">
    <location>
        <begin position="219"/>
        <end position="263"/>
    </location>
</feature>
<accession>A0ABD3M4P6</accession>
<keyword evidence="2" id="KW-0647">Proteasome</keyword>
<dbReference type="Pfam" id="PF02252">
    <property type="entry name" value="PA28_C"/>
    <property type="match status" value="2"/>
</dbReference>
<protein>
    <recommendedName>
        <fullName evidence="4">Proteasome activator PA28 C-terminal domain-containing protein</fullName>
    </recommendedName>
</protein>
<organism evidence="5 6">
    <name type="scientific">Discostella pseudostelligera</name>
    <dbReference type="NCBI Taxonomy" id="259834"/>
    <lineage>
        <taxon>Eukaryota</taxon>
        <taxon>Sar</taxon>
        <taxon>Stramenopiles</taxon>
        <taxon>Ochrophyta</taxon>
        <taxon>Bacillariophyta</taxon>
        <taxon>Coscinodiscophyceae</taxon>
        <taxon>Thalassiosirophycidae</taxon>
        <taxon>Stephanodiscales</taxon>
        <taxon>Stephanodiscaceae</taxon>
        <taxon>Discostella</taxon>
    </lineage>
</organism>
<dbReference type="PANTHER" id="PTHR10660">
    <property type="entry name" value="PROTEASOME REGULATOR PA28"/>
    <property type="match status" value="1"/>
</dbReference>
<name>A0ABD3M4P6_9STRA</name>
<dbReference type="Proteomes" id="UP001530293">
    <property type="component" value="Unassembled WGS sequence"/>
</dbReference>
<keyword evidence="6" id="KW-1185">Reference proteome</keyword>
<evidence type="ECO:0000256" key="2">
    <source>
        <dbReference type="ARBA" id="ARBA00022942"/>
    </source>
</evidence>
<feature type="compositionally biased region" description="Polar residues" evidence="3">
    <location>
        <begin position="172"/>
        <end position="185"/>
    </location>
</feature>
<proteinExistence type="inferred from homology"/>
<dbReference type="EMBL" id="JALLBG020000250">
    <property type="protein sequence ID" value="KAL3757838.1"/>
    <property type="molecule type" value="Genomic_DNA"/>
</dbReference>
<dbReference type="PANTHER" id="PTHR10660:SF2">
    <property type="entry name" value="LD45860P"/>
    <property type="match status" value="1"/>
</dbReference>
<gene>
    <name evidence="5" type="ORF">ACHAWU_006146</name>
</gene>
<dbReference type="InterPro" id="IPR036997">
    <property type="entry name" value="PA28_C_sf"/>
</dbReference>
<sequence>MSSFDSYRKQSAADAKAILDNGVPTLEALASALASMPYTGPDALGAAETAFASVDVFTVDVNKPNAVVDSTYTTVRNSLASAAENIRVLERFVGLHVPQMEVSDLGLIHASTQPLVANVLDGNNFGVTVQMMFAKLLKDERDKLEKSLTDTSKYYASRADAIDKFTHLPKISTTETKSSSQSNATGGKDGDENKTSTSTATEEKIARSDHGEANLHRVKALAALDAQMYMDLVAALQSMRNGYIVILDNLEKNWTKLEEPRGKGYGGYGSGGRSMAF</sequence>
<feature type="compositionally biased region" description="Basic and acidic residues" evidence="3">
    <location>
        <begin position="201"/>
        <end position="211"/>
    </location>
</feature>
<dbReference type="InterPro" id="IPR009077">
    <property type="entry name" value="Proteasome_activ_PA28"/>
</dbReference>
<feature type="domain" description="Proteasome activator PA28 C-terminal" evidence="4">
    <location>
        <begin position="115"/>
        <end position="172"/>
    </location>
</feature>
<comment type="similarity">
    <text evidence="1">Belongs to the PA28 family.</text>
</comment>
<dbReference type="InterPro" id="IPR003186">
    <property type="entry name" value="PA28_C"/>
</dbReference>
<evidence type="ECO:0000313" key="5">
    <source>
        <dbReference type="EMBL" id="KAL3757838.1"/>
    </source>
</evidence>
<comment type="caution">
    <text evidence="5">The sequence shown here is derived from an EMBL/GenBank/DDBJ whole genome shotgun (WGS) entry which is preliminary data.</text>
</comment>
<dbReference type="SUPFAM" id="SSF47216">
    <property type="entry name" value="Proteasome activator"/>
    <property type="match status" value="1"/>
</dbReference>
<dbReference type="AlphaFoldDB" id="A0ABD3M4P6"/>
<evidence type="ECO:0000259" key="4">
    <source>
        <dbReference type="Pfam" id="PF02252"/>
    </source>
</evidence>
<feature type="region of interest" description="Disordered" evidence="3">
    <location>
        <begin position="172"/>
        <end position="211"/>
    </location>
</feature>
<evidence type="ECO:0000256" key="3">
    <source>
        <dbReference type="SAM" id="MobiDB-lite"/>
    </source>
</evidence>
<evidence type="ECO:0000313" key="6">
    <source>
        <dbReference type="Proteomes" id="UP001530293"/>
    </source>
</evidence>
<dbReference type="InterPro" id="IPR036252">
    <property type="entry name" value="Proteasome_activ_sf"/>
</dbReference>
<dbReference type="Gene3D" id="1.20.120.180">
    <property type="entry name" value="Proteasome activator pa28, C-terminal domain"/>
    <property type="match status" value="1"/>
</dbReference>
<evidence type="ECO:0000256" key="1">
    <source>
        <dbReference type="ARBA" id="ARBA00005883"/>
    </source>
</evidence>